<keyword evidence="3" id="KW-1185">Reference proteome</keyword>
<accession>A0A4R3MDP9</accession>
<name>A0A4R3MDP9_9BURK</name>
<dbReference type="AlphaFoldDB" id="A0A4R3MDP9"/>
<feature type="domain" description="Carboxymuconolactone decarboxylase-like" evidence="1">
    <location>
        <begin position="40"/>
        <end position="113"/>
    </location>
</feature>
<reference evidence="2 3" key="1">
    <citation type="submission" date="2019-03" db="EMBL/GenBank/DDBJ databases">
        <title>Genomic Encyclopedia of Type Strains, Phase IV (KMG-IV): sequencing the most valuable type-strain genomes for metagenomic binning, comparative biology and taxonomic classification.</title>
        <authorList>
            <person name="Goeker M."/>
        </authorList>
    </citation>
    <scope>NUCLEOTIDE SEQUENCE [LARGE SCALE GENOMIC DNA]</scope>
    <source>
        <strain evidence="2 3">DSM 24591</strain>
    </source>
</reference>
<evidence type="ECO:0000313" key="2">
    <source>
        <dbReference type="EMBL" id="TCT10217.1"/>
    </source>
</evidence>
<evidence type="ECO:0000259" key="1">
    <source>
        <dbReference type="Pfam" id="PF02627"/>
    </source>
</evidence>
<dbReference type="Proteomes" id="UP000295525">
    <property type="component" value="Unassembled WGS sequence"/>
</dbReference>
<comment type="caution">
    <text evidence="2">The sequence shown here is derived from an EMBL/GenBank/DDBJ whole genome shotgun (WGS) entry which is preliminary data.</text>
</comment>
<dbReference type="RefSeq" id="WP_132579816.1">
    <property type="nucleotide sequence ID" value="NZ_SMAJ01000002.1"/>
</dbReference>
<dbReference type="GO" id="GO:0051920">
    <property type="term" value="F:peroxiredoxin activity"/>
    <property type="evidence" value="ECO:0007669"/>
    <property type="project" value="InterPro"/>
</dbReference>
<gene>
    <name evidence="2" type="ORF">EDC26_102173</name>
</gene>
<dbReference type="PANTHER" id="PTHR34846">
    <property type="entry name" value="4-CARBOXYMUCONOLACTONE DECARBOXYLASE FAMILY PROTEIN (AFU_ORTHOLOGUE AFUA_6G11590)"/>
    <property type="match status" value="1"/>
</dbReference>
<dbReference type="EMBL" id="SMAJ01000002">
    <property type="protein sequence ID" value="TCT10217.1"/>
    <property type="molecule type" value="Genomic_DNA"/>
</dbReference>
<dbReference type="OrthoDB" id="5987308at2"/>
<sequence>MTRLDPVDEKKSPEFAAVLAELTQSRGKASNALRSMGHAPEGLRRLAAVGDYARYHSSLSARIREIVIVVTGRESSYAMGHHGPLAMQAGVTQDEVSALCQGTVPVSFQGVDAAVARYVLEFTSKNSVSDASFEALKALMTPREITDISITSAYYAAFAMIATAMGVPGDSEDYVKAELDWQRRKDQS</sequence>
<dbReference type="Gene3D" id="1.20.1290.10">
    <property type="entry name" value="AhpD-like"/>
    <property type="match status" value="1"/>
</dbReference>
<dbReference type="SUPFAM" id="SSF69118">
    <property type="entry name" value="AhpD-like"/>
    <property type="match status" value="1"/>
</dbReference>
<keyword evidence="2" id="KW-0560">Oxidoreductase</keyword>
<keyword evidence="2" id="KW-0575">Peroxidase</keyword>
<protein>
    <submittedName>
        <fullName evidence="2">Alkylhydroperoxidase family enzyme</fullName>
    </submittedName>
</protein>
<proteinExistence type="predicted"/>
<dbReference type="InterPro" id="IPR003779">
    <property type="entry name" value="CMD-like"/>
</dbReference>
<dbReference type="PANTHER" id="PTHR34846:SF11">
    <property type="entry name" value="4-CARBOXYMUCONOLACTONE DECARBOXYLASE FAMILY PROTEIN (AFU_ORTHOLOGUE AFUA_6G11590)"/>
    <property type="match status" value="1"/>
</dbReference>
<dbReference type="InterPro" id="IPR029032">
    <property type="entry name" value="AhpD-like"/>
</dbReference>
<evidence type="ECO:0000313" key="3">
    <source>
        <dbReference type="Proteomes" id="UP000295525"/>
    </source>
</evidence>
<organism evidence="2 3">
    <name type="scientific">Paralcaligenes ureilyticus</name>
    <dbReference type="NCBI Taxonomy" id="627131"/>
    <lineage>
        <taxon>Bacteria</taxon>
        <taxon>Pseudomonadati</taxon>
        <taxon>Pseudomonadota</taxon>
        <taxon>Betaproteobacteria</taxon>
        <taxon>Burkholderiales</taxon>
        <taxon>Alcaligenaceae</taxon>
        <taxon>Paralcaligenes</taxon>
    </lineage>
</organism>
<dbReference type="Pfam" id="PF02627">
    <property type="entry name" value="CMD"/>
    <property type="match status" value="1"/>
</dbReference>